<dbReference type="Gene3D" id="3.40.190.10">
    <property type="entry name" value="Periplasmic binding protein-like II"/>
    <property type="match status" value="2"/>
</dbReference>
<dbReference type="EMBL" id="ARZY01000028">
    <property type="protein sequence ID" value="EWH09170.1"/>
    <property type="molecule type" value="Genomic_DNA"/>
</dbReference>
<keyword evidence="1" id="KW-0732">Signal</keyword>
<dbReference type="STRING" id="1328313.DS2_13894"/>
<comment type="caution">
    <text evidence="2">The sequence shown here is derived from an EMBL/GenBank/DDBJ whole genome shotgun (WGS) entry which is preliminary data.</text>
</comment>
<dbReference type="OrthoDB" id="6838256at2"/>
<protein>
    <recommendedName>
        <fullName evidence="4">Solute-binding protein family 3/N-terminal domain-containing protein</fullName>
    </recommendedName>
</protein>
<sequence length="233" mass="26561">MKKILLIIFSIVCQLNAAEINQPITNKQQIVFSSDLPLESPLVKTIVPKLKAAFAKMGIRFQAINAPGERSLVLSNTGGVDGEITRAHNFHEVTHHKYNNLIRIEYQMATTWLSLFSGQPNIKIEKLEDLADYKVSYFRGRKLFTAMLSNYVPERNIHKVENDLQGFKMLALNRVDLVMTSDAEGEVLINSSENLSHIVEVKKIIQIPIYSFIHNKHRHLLPQLVSNLKETEE</sequence>
<gene>
    <name evidence="2" type="ORF">DS2_13894</name>
</gene>
<dbReference type="Proteomes" id="UP000019276">
    <property type="component" value="Unassembled WGS sequence"/>
</dbReference>
<evidence type="ECO:0000313" key="3">
    <source>
        <dbReference type="Proteomes" id="UP000019276"/>
    </source>
</evidence>
<dbReference type="eggNOG" id="COG0834">
    <property type="taxonomic scope" value="Bacteria"/>
</dbReference>
<dbReference type="AlphaFoldDB" id="W7QV43"/>
<organism evidence="2 3">
    <name type="scientific">Catenovulum agarivorans DS-2</name>
    <dbReference type="NCBI Taxonomy" id="1328313"/>
    <lineage>
        <taxon>Bacteria</taxon>
        <taxon>Pseudomonadati</taxon>
        <taxon>Pseudomonadota</taxon>
        <taxon>Gammaproteobacteria</taxon>
        <taxon>Alteromonadales</taxon>
        <taxon>Alteromonadaceae</taxon>
        <taxon>Catenovulum</taxon>
    </lineage>
</organism>
<name>W7QV43_9ALTE</name>
<keyword evidence="3" id="KW-1185">Reference proteome</keyword>
<dbReference type="RefSeq" id="WP_035015425.1">
    <property type="nucleotide sequence ID" value="NZ_ARZY01000028.1"/>
</dbReference>
<evidence type="ECO:0000313" key="2">
    <source>
        <dbReference type="EMBL" id="EWH09170.1"/>
    </source>
</evidence>
<evidence type="ECO:0008006" key="4">
    <source>
        <dbReference type="Google" id="ProtNLM"/>
    </source>
</evidence>
<feature type="chain" id="PRO_5004898480" description="Solute-binding protein family 3/N-terminal domain-containing protein" evidence="1">
    <location>
        <begin position="18"/>
        <end position="233"/>
    </location>
</feature>
<accession>W7QV43</accession>
<proteinExistence type="predicted"/>
<evidence type="ECO:0000256" key="1">
    <source>
        <dbReference type="SAM" id="SignalP"/>
    </source>
</evidence>
<dbReference type="SUPFAM" id="SSF53850">
    <property type="entry name" value="Periplasmic binding protein-like II"/>
    <property type="match status" value="1"/>
</dbReference>
<reference evidence="2 3" key="1">
    <citation type="journal article" date="2014" name="Genome Announc.">
        <title>Draft Genome Sequence of the Agar-Degrading Bacterium Catenovulum sp. Strain DS-2, Isolated from Intestines of Haliotis diversicolor.</title>
        <authorList>
            <person name="Shan D."/>
            <person name="Li X."/>
            <person name="Gu Z."/>
            <person name="Wei G."/>
            <person name="Gao Z."/>
            <person name="Shao Z."/>
        </authorList>
    </citation>
    <scope>NUCLEOTIDE SEQUENCE [LARGE SCALE GENOMIC DNA]</scope>
    <source>
        <strain evidence="2 3">DS-2</strain>
    </source>
</reference>
<feature type="signal peptide" evidence="1">
    <location>
        <begin position="1"/>
        <end position="17"/>
    </location>
</feature>